<evidence type="ECO:0000256" key="1">
    <source>
        <dbReference type="ARBA" id="ARBA00022723"/>
    </source>
</evidence>
<keyword evidence="2 4" id="KW-0863">Zinc-finger</keyword>
<feature type="domain" description="AN1-type" evidence="5">
    <location>
        <begin position="21"/>
        <end position="69"/>
    </location>
</feature>
<gene>
    <name evidence="6" type="ORF">NBR_LOCUS19043</name>
</gene>
<dbReference type="InterPro" id="IPR000058">
    <property type="entry name" value="Znf_AN1"/>
</dbReference>
<name>A0A0N4YP71_NIPBR</name>
<dbReference type="WBParaSite" id="NBR_0001904201-mRNA-1">
    <property type="protein sequence ID" value="NBR_0001904201-mRNA-1"/>
    <property type="gene ID" value="NBR_0001904201"/>
</dbReference>
<evidence type="ECO:0000313" key="8">
    <source>
        <dbReference type="WBParaSite" id="NBR_0001904201-mRNA-1"/>
    </source>
</evidence>
<keyword evidence="1" id="KW-0479">Metal-binding</keyword>
<dbReference type="EMBL" id="UYSL01023865">
    <property type="protein sequence ID" value="VDL82772.1"/>
    <property type="molecule type" value="Genomic_DNA"/>
</dbReference>
<dbReference type="PANTHER" id="PTHR14677">
    <property type="entry name" value="ARSENITE INDUCUBLE RNA ASSOCIATED PROTEIN AIP-1-RELATED"/>
    <property type="match status" value="1"/>
</dbReference>
<dbReference type="OMA" id="KHRHADE"/>
<evidence type="ECO:0000313" key="6">
    <source>
        <dbReference type="EMBL" id="VDL82772.1"/>
    </source>
</evidence>
<dbReference type="PROSITE" id="PS51039">
    <property type="entry name" value="ZF_AN1"/>
    <property type="match status" value="1"/>
</dbReference>
<evidence type="ECO:0000256" key="3">
    <source>
        <dbReference type="ARBA" id="ARBA00022833"/>
    </source>
</evidence>
<dbReference type="InterPro" id="IPR035896">
    <property type="entry name" value="AN1-like_Znf"/>
</dbReference>
<evidence type="ECO:0000256" key="4">
    <source>
        <dbReference type="PROSITE-ProRule" id="PRU00449"/>
    </source>
</evidence>
<keyword evidence="3" id="KW-0862">Zinc</keyword>
<evidence type="ECO:0000259" key="5">
    <source>
        <dbReference type="PROSITE" id="PS51039"/>
    </source>
</evidence>
<reference evidence="8" key="1">
    <citation type="submission" date="2017-02" db="UniProtKB">
        <authorList>
            <consortium name="WormBaseParasite"/>
        </authorList>
    </citation>
    <scope>IDENTIFICATION</scope>
</reference>
<dbReference type="SMART" id="SM00154">
    <property type="entry name" value="ZnF_AN1"/>
    <property type="match status" value="1"/>
</dbReference>
<dbReference type="STRING" id="27835.A0A0N4YP71"/>
<keyword evidence="7" id="KW-1185">Reference proteome</keyword>
<evidence type="ECO:0000313" key="7">
    <source>
        <dbReference type="Proteomes" id="UP000271162"/>
    </source>
</evidence>
<proteinExistence type="predicted"/>
<dbReference type="AlphaFoldDB" id="A0A0N4YP71"/>
<dbReference type="Gene3D" id="4.10.1110.10">
    <property type="entry name" value="AN1-like Zinc finger"/>
    <property type="match status" value="1"/>
</dbReference>
<organism evidence="8">
    <name type="scientific">Nippostrongylus brasiliensis</name>
    <name type="common">Rat hookworm</name>
    <dbReference type="NCBI Taxonomy" id="27835"/>
    <lineage>
        <taxon>Eukaryota</taxon>
        <taxon>Metazoa</taxon>
        <taxon>Ecdysozoa</taxon>
        <taxon>Nematoda</taxon>
        <taxon>Chromadorea</taxon>
        <taxon>Rhabditida</taxon>
        <taxon>Rhabditina</taxon>
        <taxon>Rhabditomorpha</taxon>
        <taxon>Strongyloidea</taxon>
        <taxon>Heligmosomidae</taxon>
        <taxon>Nippostrongylus</taxon>
    </lineage>
</organism>
<dbReference type="GO" id="GO:0008270">
    <property type="term" value="F:zinc ion binding"/>
    <property type="evidence" value="ECO:0007669"/>
    <property type="project" value="UniProtKB-KW"/>
</dbReference>
<dbReference type="Proteomes" id="UP000271162">
    <property type="component" value="Unassembled WGS sequence"/>
</dbReference>
<dbReference type="Pfam" id="PF01428">
    <property type="entry name" value="zf-AN1"/>
    <property type="match status" value="1"/>
</dbReference>
<evidence type="ECO:0000256" key="2">
    <source>
        <dbReference type="ARBA" id="ARBA00022771"/>
    </source>
</evidence>
<dbReference type="PANTHER" id="PTHR14677:SF20">
    <property type="entry name" value="ZINC FINGER AN1-TYPE CONTAINING 2A-RELATED"/>
    <property type="match status" value="1"/>
</dbReference>
<protein>
    <submittedName>
        <fullName evidence="8">AN1-type zinc finger protein 1 (inferred by orthology to a human protein)</fullName>
    </submittedName>
</protein>
<dbReference type="GO" id="GO:0005737">
    <property type="term" value="C:cytoplasm"/>
    <property type="evidence" value="ECO:0007669"/>
    <property type="project" value="TreeGrafter"/>
</dbReference>
<reference evidence="6 7" key="2">
    <citation type="submission" date="2018-11" db="EMBL/GenBank/DDBJ databases">
        <authorList>
            <consortium name="Pathogen Informatics"/>
        </authorList>
    </citation>
    <scope>NUCLEOTIDE SEQUENCE [LARGE SCALE GENOMIC DNA]</scope>
</reference>
<accession>A0A0N4YP71</accession>
<dbReference type="SUPFAM" id="SSF118310">
    <property type="entry name" value="AN1-like Zinc finger"/>
    <property type="match status" value="1"/>
</dbReference>
<sequence length="184" mass="20177">HGCDGSKQYDPSLSVPSSSGPVRNFLCSYAGCSGAESIKIVCPHCERNFCLKHRHADEHSCENLPEKTAESRPKLNIPAPAPSAVPENVLAKPKPVVNLSDADRKKLDRILIMKLKMNAKATGDVPVEERIFLFVEGDHFSERKAIVVSKTVCILKEGSDVPLDYAESISDHVKDMDTIIILLV</sequence>